<dbReference type="InterPro" id="IPR036390">
    <property type="entry name" value="WH_DNA-bd_sf"/>
</dbReference>
<organism evidence="2 3">
    <name type="scientific">Rhizorhabdus wittichii (strain DSM 6014 / CCUG 31198 / JCM 15750 / NBRC 105917 / EY 4224 / RW1)</name>
    <name type="common">Sphingomonas wittichii</name>
    <dbReference type="NCBI Taxonomy" id="392499"/>
    <lineage>
        <taxon>Bacteria</taxon>
        <taxon>Pseudomonadati</taxon>
        <taxon>Pseudomonadota</taxon>
        <taxon>Alphaproteobacteria</taxon>
        <taxon>Sphingomonadales</taxon>
        <taxon>Sphingomonadaceae</taxon>
        <taxon>Rhizorhabdus</taxon>
    </lineage>
</organism>
<dbReference type="InterPro" id="IPR036388">
    <property type="entry name" value="WH-like_DNA-bd_sf"/>
</dbReference>
<reference evidence="2 3" key="1">
    <citation type="journal article" date="2010" name="J. Bacteriol.">
        <title>Genome sequence of the dioxin-mineralizing bacterium Sphingomonas wittichii RW1.</title>
        <authorList>
            <person name="Miller T.R."/>
            <person name="Delcher A.L."/>
            <person name="Salzberg S.L."/>
            <person name="Saunders E."/>
            <person name="Detter J.C."/>
            <person name="Halden R.U."/>
        </authorList>
    </citation>
    <scope>NUCLEOTIDE SEQUENCE [LARGE SCALE GENOMIC DNA]</scope>
    <source>
        <strain evidence="3">DSM 6014 / CCUG 31198 / JCM 15750 / NBRC 105917 / EY 4224 / RW1</strain>
    </source>
</reference>
<sequence length="294" mass="31312">MAYWGSAPIILVSADTEEGMAAASRSVEAAGGRIAASVDIDTATDRLDSQVAIDLVWVDVAVDHGPALDRLLERLAVGAARGDFAAMVVIPSELVDIVASQIGGSAVSILVGRNARALDAALADRLARAAPQLREDGGDEAIRRHDFPMESFDQPHRPIPLLREGGDDGEGRGYEPPPRPAVVDAGMIRDIIRGRRLRDELFGAGLFADPAWDILLDLMAARIERRPVAVSSLCIAAAVPATTALRWIKQLTEADLLRRVADPDDGRRVFIELTDHAAAAMEAYFAAMPAGARG</sequence>
<dbReference type="Pfam" id="PF13463">
    <property type="entry name" value="HTH_27"/>
    <property type="match status" value="1"/>
</dbReference>
<accession>A0A9J9H9I8</accession>
<dbReference type="Proteomes" id="UP000001989">
    <property type="component" value="Chromosome"/>
</dbReference>
<dbReference type="OrthoDB" id="7594920at2"/>
<dbReference type="AlphaFoldDB" id="A0A9J9H9I8"/>
<dbReference type="Gene3D" id="1.10.10.10">
    <property type="entry name" value="Winged helix-like DNA-binding domain superfamily/Winged helix DNA-binding domain"/>
    <property type="match status" value="1"/>
</dbReference>
<protein>
    <submittedName>
        <fullName evidence="2">Transcriptional regulator, MarR family</fullName>
    </submittedName>
</protein>
<evidence type="ECO:0000313" key="3">
    <source>
        <dbReference type="Proteomes" id="UP000001989"/>
    </source>
</evidence>
<dbReference type="InterPro" id="IPR000835">
    <property type="entry name" value="HTH_MarR-typ"/>
</dbReference>
<gene>
    <name evidence="2" type="ordered locus">Swit_0857</name>
</gene>
<dbReference type="GO" id="GO:0003700">
    <property type="term" value="F:DNA-binding transcription factor activity"/>
    <property type="evidence" value="ECO:0007669"/>
    <property type="project" value="InterPro"/>
</dbReference>
<dbReference type="KEGG" id="swi:Swit_0857"/>
<evidence type="ECO:0000313" key="2">
    <source>
        <dbReference type="EMBL" id="ABQ67224.1"/>
    </source>
</evidence>
<evidence type="ECO:0000259" key="1">
    <source>
        <dbReference type="Pfam" id="PF13463"/>
    </source>
</evidence>
<feature type="domain" description="HTH marR-type" evidence="1">
    <location>
        <begin position="224"/>
        <end position="276"/>
    </location>
</feature>
<dbReference type="SUPFAM" id="SSF46785">
    <property type="entry name" value="Winged helix' DNA-binding domain"/>
    <property type="match status" value="1"/>
</dbReference>
<proteinExistence type="predicted"/>
<name>A0A9J9H9I8_RHIWR</name>
<keyword evidence="3" id="KW-1185">Reference proteome</keyword>
<dbReference type="EMBL" id="CP000699">
    <property type="protein sequence ID" value="ABQ67224.1"/>
    <property type="molecule type" value="Genomic_DNA"/>
</dbReference>